<dbReference type="Proteomes" id="UP000320209">
    <property type="component" value="Unassembled WGS sequence"/>
</dbReference>
<organism evidence="2 3">
    <name type="scientific">Nocardioides albertanoniae</name>
    <dbReference type="NCBI Taxonomy" id="1175486"/>
    <lineage>
        <taxon>Bacteria</taxon>
        <taxon>Bacillati</taxon>
        <taxon>Actinomycetota</taxon>
        <taxon>Actinomycetes</taxon>
        <taxon>Propionibacteriales</taxon>
        <taxon>Nocardioidaceae</taxon>
        <taxon>Nocardioides</taxon>
    </lineage>
</organism>
<keyword evidence="1" id="KW-1133">Transmembrane helix</keyword>
<feature type="transmembrane region" description="Helical" evidence="1">
    <location>
        <begin position="82"/>
        <end position="101"/>
    </location>
</feature>
<dbReference type="InterPro" id="IPR046151">
    <property type="entry name" value="DUF6153"/>
</dbReference>
<feature type="transmembrane region" description="Helical" evidence="1">
    <location>
        <begin position="15"/>
        <end position="37"/>
    </location>
</feature>
<gene>
    <name evidence="2" type="ORF">FB381_1980</name>
</gene>
<proteinExistence type="predicted"/>
<protein>
    <submittedName>
        <fullName evidence="2">Uncharacterized protein</fullName>
    </submittedName>
</protein>
<evidence type="ECO:0000256" key="1">
    <source>
        <dbReference type="SAM" id="Phobius"/>
    </source>
</evidence>
<keyword evidence="1" id="KW-0812">Transmembrane</keyword>
<accession>A0A543A667</accession>
<reference evidence="2 3" key="1">
    <citation type="submission" date="2019-06" db="EMBL/GenBank/DDBJ databases">
        <title>Sequencing the genomes of 1000 actinobacteria strains.</title>
        <authorList>
            <person name="Klenk H.-P."/>
        </authorList>
    </citation>
    <scope>NUCLEOTIDE SEQUENCE [LARGE SCALE GENOMIC DNA]</scope>
    <source>
        <strain evidence="2 3">DSM 25218</strain>
    </source>
</reference>
<evidence type="ECO:0000313" key="3">
    <source>
        <dbReference type="Proteomes" id="UP000320209"/>
    </source>
</evidence>
<dbReference type="RefSeq" id="WP_141780123.1">
    <property type="nucleotide sequence ID" value="NZ_VFOV01000001.1"/>
</dbReference>
<keyword evidence="3" id="KW-1185">Reference proteome</keyword>
<name>A0A543A667_9ACTN</name>
<comment type="caution">
    <text evidence="2">The sequence shown here is derived from an EMBL/GenBank/DDBJ whole genome shotgun (WGS) entry which is preliminary data.</text>
</comment>
<dbReference type="AlphaFoldDB" id="A0A543A667"/>
<dbReference type="OrthoDB" id="3788801at2"/>
<evidence type="ECO:0000313" key="2">
    <source>
        <dbReference type="EMBL" id="TQL68091.1"/>
    </source>
</evidence>
<keyword evidence="1" id="KW-0472">Membrane</keyword>
<dbReference type="Pfam" id="PF19650">
    <property type="entry name" value="DUF6153"/>
    <property type="match status" value="1"/>
</dbReference>
<dbReference type="EMBL" id="VFOV01000001">
    <property type="protein sequence ID" value="TQL68091.1"/>
    <property type="molecule type" value="Genomic_DNA"/>
</dbReference>
<sequence length="147" mass="15479">MWTAAHRRQQTGRGIARAALLAAVVLTVAGLLAMHALSLHGTATDGEHGAMSLPAAHVDHTHALENTTHGAAGHAAHLGGDAHTAMMLCAAFLLAAGALLLRGLRRRTPLWWFDRAPGRWRTVGTAPSPARLATGPPPQWAFSVIRC</sequence>